<evidence type="ECO:0000256" key="5">
    <source>
        <dbReference type="SAM" id="MobiDB-lite"/>
    </source>
</evidence>
<name>A0A840YLP4_9PROT</name>
<dbReference type="PANTHER" id="PTHR34183">
    <property type="entry name" value="ENDOLYTIC PEPTIDOGLYCAN TRANSGLYCOSYLASE RLPA"/>
    <property type="match status" value="1"/>
</dbReference>
<dbReference type="PANTHER" id="PTHR34183:SF8">
    <property type="entry name" value="ENDOLYTIC PEPTIDOGLYCAN TRANSGLYCOSYLASE RLPA-RELATED"/>
    <property type="match status" value="1"/>
</dbReference>
<keyword evidence="1 3" id="KW-0456">Lyase</keyword>
<dbReference type="GO" id="GO:0008932">
    <property type="term" value="F:lytic endotransglycosylase activity"/>
    <property type="evidence" value="ECO:0007669"/>
    <property type="project" value="UniProtKB-UniRule"/>
</dbReference>
<dbReference type="InterPro" id="IPR034718">
    <property type="entry name" value="RlpA"/>
</dbReference>
<dbReference type="SUPFAM" id="SSF50685">
    <property type="entry name" value="Barwin-like endoglucanases"/>
    <property type="match status" value="1"/>
</dbReference>
<organism evidence="7 8">
    <name type="scientific">Muricoccus pecuniae</name>
    <dbReference type="NCBI Taxonomy" id="693023"/>
    <lineage>
        <taxon>Bacteria</taxon>
        <taxon>Pseudomonadati</taxon>
        <taxon>Pseudomonadota</taxon>
        <taxon>Alphaproteobacteria</taxon>
        <taxon>Acetobacterales</taxon>
        <taxon>Roseomonadaceae</taxon>
        <taxon>Muricoccus</taxon>
    </lineage>
</organism>
<feature type="domain" description="RlpA-like protein double-psi beta-barrel" evidence="6">
    <location>
        <begin position="48"/>
        <end position="137"/>
    </location>
</feature>
<dbReference type="CDD" id="cd22268">
    <property type="entry name" value="DPBB_RlpA-like"/>
    <property type="match status" value="1"/>
</dbReference>
<evidence type="ECO:0000313" key="8">
    <source>
        <dbReference type="Proteomes" id="UP000580654"/>
    </source>
</evidence>
<dbReference type="Gene3D" id="2.40.40.10">
    <property type="entry name" value="RlpA-like domain"/>
    <property type="match status" value="1"/>
</dbReference>
<dbReference type="Pfam" id="PF03330">
    <property type="entry name" value="DPBB_1"/>
    <property type="match status" value="1"/>
</dbReference>
<dbReference type="RefSeq" id="WP_184520893.1">
    <property type="nucleotide sequence ID" value="NZ_JACIJD010000021.1"/>
</dbReference>
<dbReference type="Proteomes" id="UP000580654">
    <property type="component" value="Unassembled WGS sequence"/>
</dbReference>
<evidence type="ECO:0000256" key="2">
    <source>
        <dbReference type="ARBA" id="ARBA00023316"/>
    </source>
</evidence>
<reference evidence="7 8" key="1">
    <citation type="submission" date="2020-08" db="EMBL/GenBank/DDBJ databases">
        <title>Genomic Encyclopedia of Type Strains, Phase IV (KMG-IV): sequencing the most valuable type-strain genomes for metagenomic binning, comparative biology and taxonomic classification.</title>
        <authorList>
            <person name="Goeker M."/>
        </authorList>
    </citation>
    <scope>NUCLEOTIDE SEQUENCE [LARGE SCALE GENOMIC DNA]</scope>
    <source>
        <strain evidence="7 8">DSM 25622</strain>
    </source>
</reference>
<protein>
    <recommendedName>
        <fullName evidence="3">Endolytic peptidoglycan transglycosylase RlpA</fullName>
        <ecNumber evidence="3">4.2.2.-</ecNumber>
    </recommendedName>
</protein>
<dbReference type="GO" id="GO:0000270">
    <property type="term" value="P:peptidoglycan metabolic process"/>
    <property type="evidence" value="ECO:0007669"/>
    <property type="project" value="UniProtKB-UniRule"/>
</dbReference>
<feature type="chain" id="PRO_5033178548" description="Endolytic peptidoglycan transglycosylase RlpA" evidence="3">
    <location>
        <begin position="28"/>
        <end position="158"/>
    </location>
</feature>
<feature type="compositionally biased region" description="Basic and acidic residues" evidence="5">
    <location>
        <begin position="28"/>
        <end position="44"/>
    </location>
</feature>
<evidence type="ECO:0000256" key="4">
    <source>
        <dbReference type="RuleBase" id="RU003495"/>
    </source>
</evidence>
<dbReference type="GO" id="GO:0071555">
    <property type="term" value="P:cell wall organization"/>
    <property type="evidence" value="ECO:0007669"/>
    <property type="project" value="UniProtKB-KW"/>
</dbReference>
<dbReference type="AlphaFoldDB" id="A0A840YLP4"/>
<comment type="similarity">
    <text evidence="3 4">Belongs to the RlpA family.</text>
</comment>
<keyword evidence="8" id="KW-1185">Reference proteome</keyword>
<dbReference type="InterPro" id="IPR036908">
    <property type="entry name" value="RlpA-like_sf"/>
</dbReference>
<keyword evidence="3" id="KW-0732">Signal</keyword>
<keyword evidence="7" id="KW-0449">Lipoprotein</keyword>
<comment type="function">
    <text evidence="3">Lytic transglycosylase with a strong preference for naked glycan strands that lack stem peptides.</text>
</comment>
<dbReference type="EC" id="4.2.2.-" evidence="3"/>
<sequence length="158" mass="16867" precursor="true">MNRPNRPVRASAVLACLALALAAPAVAAEERNPRERARPGDDTSGRAQRGKASYYHRSLHGRQMANGERFDTRSNSAASRTLPLGTTARVKNLETGRTAVVEVEDRGPYARGRILDVSPRTADQLGMREDGVAPVEIAPIEVPQRDGSTRAGAAAGGR</sequence>
<proteinExistence type="inferred from homology"/>
<evidence type="ECO:0000256" key="1">
    <source>
        <dbReference type="ARBA" id="ARBA00023239"/>
    </source>
</evidence>
<feature type="signal peptide" evidence="3">
    <location>
        <begin position="1"/>
        <end position="27"/>
    </location>
</feature>
<dbReference type="InterPro" id="IPR012997">
    <property type="entry name" value="RplA"/>
</dbReference>
<dbReference type="NCBIfam" id="TIGR00413">
    <property type="entry name" value="rlpA"/>
    <property type="match status" value="1"/>
</dbReference>
<gene>
    <name evidence="3" type="primary">rlpA</name>
    <name evidence="7" type="ORF">FHS87_003768</name>
</gene>
<dbReference type="EMBL" id="JACIJD010000021">
    <property type="protein sequence ID" value="MBB5695703.1"/>
    <property type="molecule type" value="Genomic_DNA"/>
</dbReference>
<dbReference type="HAMAP" id="MF_02071">
    <property type="entry name" value="RlpA"/>
    <property type="match status" value="1"/>
</dbReference>
<comment type="caution">
    <text evidence="7">The sequence shown here is derived from an EMBL/GenBank/DDBJ whole genome shotgun (WGS) entry which is preliminary data.</text>
</comment>
<accession>A0A840YLP4</accession>
<feature type="region of interest" description="Disordered" evidence="5">
    <location>
        <begin position="26"/>
        <end position="83"/>
    </location>
</feature>
<evidence type="ECO:0000313" key="7">
    <source>
        <dbReference type="EMBL" id="MBB5695703.1"/>
    </source>
</evidence>
<keyword evidence="2 3" id="KW-0961">Cell wall biogenesis/degradation</keyword>
<dbReference type="InterPro" id="IPR009009">
    <property type="entry name" value="RlpA-like_DPBB"/>
</dbReference>
<evidence type="ECO:0000259" key="6">
    <source>
        <dbReference type="Pfam" id="PF03330"/>
    </source>
</evidence>
<evidence type="ECO:0000256" key="3">
    <source>
        <dbReference type="HAMAP-Rule" id="MF_02071"/>
    </source>
</evidence>